<evidence type="ECO:0000313" key="2">
    <source>
        <dbReference type="Proteomes" id="UP000198778"/>
    </source>
</evidence>
<proteinExistence type="predicted"/>
<organism evidence="1 2">
    <name type="scientific">Alkalicoccus daliensis</name>
    <dbReference type="NCBI Taxonomy" id="745820"/>
    <lineage>
        <taxon>Bacteria</taxon>
        <taxon>Bacillati</taxon>
        <taxon>Bacillota</taxon>
        <taxon>Bacilli</taxon>
        <taxon>Bacillales</taxon>
        <taxon>Bacillaceae</taxon>
        <taxon>Alkalicoccus</taxon>
    </lineage>
</organism>
<reference evidence="2" key="1">
    <citation type="submission" date="2016-10" db="EMBL/GenBank/DDBJ databases">
        <authorList>
            <person name="Varghese N."/>
            <person name="Submissions S."/>
        </authorList>
    </citation>
    <scope>NUCLEOTIDE SEQUENCE [LARGE SCALE GENOMIC DNA]</scope>
    <source>
        <strain evidence="2">CGMCC 1.10369</strain>
    </source>
</reference>
<sequence>MKPSMRHHPSESLSVTLPYQTKQDLIDIFMKSCVAKKEYLEPLNTLALRDGLLELFSRDEYGCFFTEHGEWRPHIMEMTEEERNLYLYYHVKRNAEEFWEDEPEVAAEFIESQLPILSYSELPASFTAKLYCTTLKKLINQREWEQFLSVFGPSVGTPHYSFLFKV</sequence>
<gene>
    <name evidence="1" type="ORF">SAMN04488053_11549</name>
</gene>
<name>A0A1H0K0A4_9BACI</name>
<dbReference type="Proteomes" id="UP000198778">
    <property type="component" value="Unassembled WGS sequence"/>
</dbReference>
<protein>
    <submittedName>
        <fullName evidence="1">Uncharacterized protein</fullName>
    </submittedName>
</protein>
<dbReference type="AlphaFoldDB" id="A0A1H0K0A4"/>
<evidence type="ECO:0000313" key="1">
    <source>
        <dbReference type="EMBL" id="SDO49111.1"/>
    </source>
</evidence>
<dbReference type="RefSeq" id="WP_090844007.1">
    <property type="nucleotide sequence ID" value="NZ_FNIL01000015.1"/>
</dbReference>
<keyword evidence="2" id="KW-1185">Reference proteome</keyword>
<dbReference type="EMBL" id="FNIL01000015">
    <property type="protein sequence ID" value="SDO49111.1"/>
    <property type="molecule type" value="Genomic_DNA"/>
</dbReference>
<accession>A0A1H0K0A4</accession>
<dbReference type="STRING" id="745820.SAMN04488053_11549"/>